<dbReference type="AlphaFoldDB" id="A0A814MHR9"/>
<proteinExistence type="predicted"/>
<comment type="caution">
    <text evidence="1">The sequence shown here is derived from an EMBL/GenBank/DDBJ whole genome shotgun (WGS) entry which is preliminary data.</text>
</comment>
<keyword evidence="2" id="KW-1185">Reference proteome</keyword>
<feature type="non-terminal residue" evidence="1">
    <location>
        <position position="135"/>
    </location>
</feature>
<dbReference type="EMBL" id="CAJNOC010006464">
    <property type="protein sequence ID" value="CAF1078570.1"/>
    <property type="molecule type" value="Genomic_DNA"/>
</dbReference>
<evidence type="ECO:0000313" key="2">
    <source>
        <dbReference type="Proteomes" id="UP000663879"/>
    </source>
</evidence>
<organism evidence="1 2">
    <name type="scientific">Brachionus calyciflorus</name>
    <dbReference type="NCBI Taxonomy" id="104777"/>
    <lineage>
        <taxon>Eukaryota</taxon>
        <taxon>Metazoa</taxon>
        <taxon>Spiralia</taxon>
        <taxon>Gnathifera</taxon>
        <taxon>Rotifera</taxon>
        <taxon>Eurotatoria</taxon>
        <taxon>Monogononta</taxon>
        <taxon>Pseudotrocha</taxon>
        <taxon>Ploima</taxon>
        <taxon>Brachionidae</taxon>
        <taxon>Brachionus</taxon>
    </lineage>
</organism>
<dbReference type="OrthoDB" id="10190601at2759"/>
<accession>A0A814MHR9</accession>
<protein>
    <submittedName>
        <fullName evidence="1">Uncharacterized protein</fullName>
    </submittedName>
</protein>
<dbReference type="Proteomes" id="UP000663879">
    <property type="component" value="Unassembled WGS sequence"/>
</dbReference>
<evidence type="ECO:0000313" key="1">
    <source>
        <dbReference type="EMBL" id="CAF1078570.1"/>
    </source>
</evidence>
<gene>
    <name evidence="1" type="ORF">OXX778_LOCUS20083</name>
</gene>
<sequence length="135" mass="15461">MSDLKSINEAILKKTTERAAFISKQTNSLSEFSTIPPVLTSFYHNSSSFEAHSTNSLEKHDLNYKSEIEHVILNSREPVLLNESEEIQVNGHRGVWVNKSEVVNWRGEIPITQYPINEDPNPDLIIKQSDKHIEF</sequence>
<reference evidence="1" key="1">
    <citation type="submission" date="2021-02" db="EMBL/GenBank/DDBJ databases">
        <authorList>
            <person name="Nowell W R."/>
        </authorList>
    </citation>
    <scope>NUCLEOTIDE SEQUENCE</scope>
    <source>
        <strain evidence="1">Ploen Becks lab</strain>
    </source>
</reference>
<name>A0A814MHR9_9BILA</name>